<evidence type="ECO:0000313" key="3">
    <source>
        <dbReference type="EMBL" id="EKA61561.1"/>
    </source>
</evidence>
<dbReference type="AlphaFoldDB" id="K1E3G7"/>
<keyword evidence="6" id="KW-1185">Reference proteome</keyword>
<keyword evidence="2" id="KW-0732">Signal</keyword>
<dbReference type="EMBL" id="PIPF01000005">
    <property type="protein sequence ID" value="RWU84291.1"/>
    <property type="molecule type" value="Genomic_DNA"/>
</dbReference>
<sequence>MVAAMSMMAAGAAIAAAPATAAGGGGDCPAADQRPPSPNTYYARDGVSIRGVQVRSTTTVGYGYNTRRLVRYRTTQDTYVQDEVWDVTDRLMPRRVECDRDDTDGTPDVEIGPRTSGGGGGRTGSLGGGSVGWRVLPGAEEVRYGKVGEIQPM</sequence>
<dbReference type="STRING" id="1210046.B277_06754"/>
<dbReference type="Proteomes" id="UP000288711">
    <property type="component" value="Unassembled WGS sequence"/>
</dbReference>
<dbReference type="PATRIC" id="fig|1210046.3.peg.1305"/>
<dbReference type="EMBL" id="ALWX01000023">
    <property type="protein sequence ID" value="EKA61561.1"/>
    <property type="molecule type" value="Genomic_DNA"/>
</dbReference>
<reference evidence="4 6" key="1">
    <citation type="journal article" date="2009" name="Int. J. Syst. Evol. Microbiol.">
        <title>Janibacter hoylei sp. nov., Bacillus isronensis sp. nov. and Bacillus aryabhattai sp. nov., isolated from cryotubes used for collecting air from the upper atmosphere.</title>
        <authorList>
            <person name="Shivaji S."/>
            <person name="Chaturvedi P."/>
            <person name="Begum Z."/>
            <person name="Pindi P.K."/>
            <person name="Manorama R."/>
            <person name="Padmanaban D.A."/>
            <person name="Shouche Y.S."/>
            <person name="Pawar S."/>
            <person name="Vaishampayan P."/>
            <person name="Dutt C.B."/>
            <person name="Datta G.N."/>
            <person name="Manchanda R.K."/>
            <person name="Rao U.R."/>
            <person name="Bhargava P.M."/>
            <person name="Narlikar J.V."/>
        </authorList>
    </citation>
    <scope>NUCLEOTIDE SEQUENCE [LARGE SCALE GENOMIC DNA]</scope>
    <source>
        <strain evidence="4 6">PVAS-1</strain>
    </source>
</reference>
<accession>K1E3G7</accession>
<evidence type="ECO:0000256" key="2">
    <source>
        <dbReference type="SAM" id="SignalP"/>
    </source>
</evidence>
<proteinExistence type="predicted"/>
<name>K1E3G7_9MICO</name>
<organism evidence="3 5">
    <name type="scientific">Janibacter hoylei PVAS-1</name>
    <dbReference type="NCBI Taxonomy" id="1210046"/>
    <lineage>
        <taxon>Bacteria</taxon>
        <taxon>Bacillati</taxon>
        <taxon>Actinomycetota</taxon>
        <taxon>Actinomycetes</taxon>
        <taxon>Micrococcales</taxon>
        <taxon>Intrasporangiaceae</taxon>
        <taxon>Janibacter</taxon>
    </lineage>
</organism>
<evidence type="ECO:0000313" key="4">
    <source>
        <dbReference type="EMBL" id="RWU84291.1"/>
    </source>
</evidence>
<evidence type="ECO:0008006" key="7">
    <source>
        <dbReference type="Google" id="ProtNLM"/>
    </source>
</evidence>
<feature type="compositionally biased region" description="Gly residues" evidence="1">
    <location>
        <begin position="115"/>
        <end position="131"/>
    </location>
</feature>
<dbReference type="Proteomes" id="UP000004474">
    <property type="component" value="Unassembled WGS sequence"/>
</dbReference>
<comment type="caution">
    <text evidence="3">The sequence shown here is derived from an EMBL/GenBank/DDBJ whole genome shotgun (WGS) entry which is preliminary data.</text>
</comment>
<feature type="region of interest" description="Disordered" evidence="1">
    <location>
        <begin position="21"/>
        <end position="44"/>
    </location>
</feature>
<gene>
    <name evidence="3" type="ORF">B277_06754</name>
    <name evidence="4" type="ORF">CWN80_05575</name>
</gene>
<reference evidence="3 5" key="2">
    <citation type="journal article" date="2012" name="J. Bacteriol.">
        <title>Genome Sequence of Janibacter hoylei MTCC8307, Isolated from the Stratospheric Air.</title>
        <authorList>
            <person name="Pawar S.P."/>
            <person name="Dhotre D.P."/>
            <person name="Shetty S.A."/>
            <person name="Chowdhury S.P."/>
            <person name="Chaudhari B.L."/>
            <person name="Shouche Y.S."/>
        </authorList>
    </citation>
    <scope>NUCLEOTIDE SEQUENCE [LARGE SCALE GENOMIC DNA]</scope>
    <source>
        <strain evidence="3 5">PVAS-1</strain>
    </source>
</reference>
<evidence type="ECO:0000256" key="1">
    <source>
        <dbReference type="SAM" id="MobiDB-lite"/>
    </source>
</evidence>
<feature type="region of interest" description="Disordered" evidence="1">
    <location>
        <begin position="96"/>
        <end position="132"/>
    </location>
</feature>
<feature type="signal peptide" evidence="2">
    <location>
        <begin position="1"/>
        <end position="21"/>
    </location>
</feature>
<evidence type="ECO:0000313" key="5">
    <source>
        <dbReference type="Proteomes" id="UP000004474"/>
    </source>
</evidence>
<evidence type="ECO:0000313" key="6">
    <source>
        <dbReference type="Proteomes" id="UP000288711"/>
    </source>
</evidence>
<protein>
    <recommendedName>
        <fullName evidence="7">Secreted protein</fullName>
    </recommendedName>
</protein>
<reference evidence="4" key="3">
    <citation type="submission" date="2017-11" db="EMBL/GenBank/DDBJ databases">
        <authorList>
            <person name="Seuylemezian A."/>
            <person name="Cooper K."/>
            <person name="Vaishampayan P."/>
        </authorList>
    </citation>
    <scope>NUCLEOTIDE SEQUENCE</scope>
    <source>
        <strain evidence="4">PVAS-1</strain>
    </source>
</reference>
<feature type="chain" id="PRO_5044735170" description="Secreted protein" evidence="2">
    <location>
        <begin position="22"/>
        <end position="153"/>
    </location>
</feature>